<name>A0ABD0YN18_9HEMI</name>
<dbReference type="PANTHER" id="PTHR32194:SF6">
    <property type="entry name" value="PROTEASOME SUBUNIT BETA"/>
    <property type="match status" value="1"/>
</dbReference>
<evidence type="ECO:0000256" key="1">
    <source>
        <dbReference type="ARBA" id="ARBA00016157"/>
    </source>
</evidence>
<dbReference type="InterPro" id="IPR029055">
    <property type="entry name" value="Ntn_hydrolases_N"/>
</dbReference>
<keyword evidence="2" id="KW-0539">Nucleus</keyword>
<proteinExistence type="predicted"/>
<sequence length="178" mass="20164">MAADIGGYYGSMARFRRLNRMVKVNDKVILAAGGDYADFQYINDLIAQKIRSEEILDDGFSMKGSAIYTWLTRLMYQRRSKLNPLWNSIVVAGFDDGKPFLGAIDKLGLGYKDQCIANGFGSYLAVPLMREAVESAEKDGKQLTKQEAQQVLIKCMEVLYYRDTRSYSKVMYCIKFVG</sequence>
<evidence type="ECO:0000256" key="3">
    <source>
        <dbReference type="ARBA" id="ARBA00026071"/>
    </source>
</evidence>
<dbReference type="AlphaFoldDB" id="A0ABD0YN18"/>
<keyword evidence="5" id="KW-1185">Reference proteome</keyword>
<accession>A0ABD0YN18</accession>
<comment type="subunit">
    <text evidence="3">The 26S proteasome consists of a 20S proteasome core and two 19S regulatory subunits. The 20S proteasome core is composed of 28 subunits that are arranged in four stacked rings, resulting in a barrel-shaped structure. The two end rings are each formed by seven alpha subunits, and the two central rings are each formed by seven beta subunits. The catalytic chamber with the active sites is on the inside of the barrel.</text>
</comment>
<dbReference type="SUPFAM" id="SSF56235">
    <property type="entry name" value="N-terminal nucleophile aminohydrolases (Ntn hydrolases)"/>
    <property type="match status" value="1"/>
</dbReference>
<protein>
    <recommendedName>
        <fullName evidence="1">Proteasome subunit beta type-4</fullName>
    </recommendedName>
</protein>
<dbReference type="InterPro" id="IPR023333">
    <property type="entry name" value="Proteasome_suB-type"/>
</dbReference>
<dbReference type="Gene3D" id="3.60.20.10">
    <property type="entry name" value="Glutamine Phosphoribosylpyrophosphate, subunit 1, domain 1"/>
    <property type="match status" value="1"/>
</dbReference>
<organism evidence="4 5">
    <name type="scientific">Ranatra chinensis</name>
    <dbReference type="NCBI Taxonomy" id="642074"/>
    <lineage>
        <taxon>Eukaryota</taxon>
        <taxon>Metazoa</taxon>
        <taxon>Ecdysozoa</taxon>
        <taxon>Arthropoda</taxon>
        <taxon>Hexapoda</taxon>
        <taxon>Insecta</taxon>
        <taxon>Pterygota</taxon>
        <taxon>Neoptera</taxon>
        <taxon>Paraneoptera</taxon>
        <taxon>Hemiptera</taxon>
        <taxon>Heteroptera</taxon>
        <taxon>Panheteroptera</taxon>
        <taxon>Nepomorpha</taxon>
        <taxon>Nepidae</taxon>
        <taxon>Ranatrinae</taxon>
        <taxon>Ranatra</taxon>
    </lineage>
</organism>
<reference evidence="4 5" key="1">
    <citation type="submission" date="2024-07" db="EMBL/GenBank/DDBJ databases">
        <title>Chromosome-level genome assembly of the water stick insect Ranatra chinensis (Heteroptera: Nepidae).</title>
        <authorList>
            <person name="Liu X."/>
        </authorList>
    </citation>
    <scope>NUCLEOTIDE SEQUENCE [LARGE SCALE GENOMIC DNA]</scope>
    <source>
        <strain evidence="4">Cailab_2021Rc</strain>
        <tissue evidence="4">Muscle</tissue>
    </source>
</reference>
<evidence type="ECO:0000256" key="2">
    <source>
        <dbReference type="ARBA" id="ARBA00023242"/>
    </source>
</evidence>
<dbReference type="Pfam" id="PF00227">
    <property type="entry name" value="Proteasome"/>
    <property type="match status" value="1"/>
</dbReference>
<evidence type="ECO:0000313" key="5">
    <source>
        <dbReference type="Proteomes" id="UP001558652"/>
    </source>
</evidence>
<dbReference type="EMBL" id="JBFDAA010000005">
    <property type="protein sequence ID" value="KAL1132654.1"/>
    <property type="molecule type" value="Genomic_DNA"/>
</dbReference>
<evidence type="ECO:0000313" key="4">
    <source>
        <dbReference type="EMBL" id="KAL1132654.1"/>
    </source>
</evidence>
<gene>
    <name evidence="4" type="ORF">AAG570_010606</name>
</gene>
<comment type="caution">
    <text evidence="4">The sequence shown here is derived from an EMBL/GenBank/DDBJ whole genome shotgun (WGS) entry which is preliminary data.</text>
</comment>
<dbReference type="InterPro" id="IPR001353">
    <property type="entry name" value="Proteasome_sua/b"/>
</dbReference>
<dbReference type="Proteomes" id="UP001558652">
    <property type="component" value="Unassembled WGS sequence"/>
</dbReference>
<dbReference type="PANTHER" id="PTHR32194">
    <property type="entry name" value="METALLOPROTEASE TLDD"/>
    <property type="match status" value="1"/>
</dbReference>